<dbReference type="InParanoid" id="E3LHZ1"/>
<keyword evidence="13" id="KW-0732">Signal</keyword>
<feature type="compositionally biased region" description="Low complexity" evidence="11">
    <location>
        <begin position="24"/>
        <end position="46"/>
    </location>
</feature>
<feature type="signal peptide" evidence="13">
    <location>
        <begin position="1"/>
        <end position="22"/>
    </location>
</feature>
<dbReference type="FunCoup" id="E3LHZ1">
    <property type="interactions" value="3"/>
</dbReference>
<comment type="subcellular location">
    <subcellularLocation>
        <location evidence="1">Nucleus</location>
    </subcellularLocation>
</comment>
<dbReference type="EMBL" id="DS268409">
    <property type="protein sequence ID" value="EFO95547.1"/>
    <property type="molecule type" value="Genomic_DNA"/>
</dbReference>
<keyword evidence="7" id="KW-0238">DNA-binding</keyword>
<keyword evidence="12" id="KW-0812">Transmembrane</keyword>
<dbReference type="InterPro" id="IPR001628">
    <property type="entry name" value="Znf_hrmn_rcpt"/>
</dbReference>
<dbReference type="InterPro" id="IPR035500">
    <property type="entry name" value="NHR-like_dom_sf"/>
</dbReference>
<dbReference type="InterPro" id="IPR013088">
    <property type="entry name" value="Znf_NHR/GATA"/>
</dbReference>
<dbReference type="CDD" id="cd06960">
    <property type="entry name" value="NR_DBD_HNF4A"/>
    <property type="match status" value="1"/>
</dbReference>
<evidence type="ECO:0000256" key="11">
    <source>
        <dbReference type="SAM" id="MobiDB-lite"/>
    </source>
</evidence>
<evidence type="ECO:0000256" key="2">
    <source>
        <dbReference type="ARBA" id="ARBA00005993"/>
    </source>
</evidence>
<dbReference type="GO" id="GO:0000978">
    <property type="term" value="F:RNA polymerase II cis-regulatory region sequence-specific DNA binding"/>
    <property type="evidence" value="ECO:0007669"/>
    <property type="project" value="InterPro"/>
</dbReference>
<dbReference type="PROSITE" id="PS51843">
    <property type="entry name" value="NR_LBD"/>
    <property type="match status" value="1"/>
</dbReference>
<dbReference type="SUPFAM" id="SSF48508">
    <property type="entry name" value="Nuclear receptor ligand-binding domain"/>
    <property type="match status" value="1"/>
</dbReference>
<keyword evidence="17" id="KW-1185">Reference proteome</keyword>
<keyword evidence="8" id="KW-0804">Transcription</keyword>
<evidence type="ECO:0000256" key="1">
    <source>
        <dbReference type="ARBA" id="ARBA00004123"/>
    </source>
</evidence>
<protein>
    <submittedName>
        <fullName evidence="16">CRE-NHR-181 protein</fullName>
    </submittedName>
</protein>
<dbReference type="Gene3D" id="3.30.50.10">
    <property type="entry name" value="Erythroid Transcription Factor GATA-1, subunit A"/>
    <property type="match status" value="1"/>
</dbReference>
<dbReference type="eggNOG" id="KOG3575">
    <property type="taxonomic scope" value="Eukaryota"/>
</dbReference>
<dbReference type="OMA" id="NANEWGN"/>
<dbReference type="Pfam" id="PF00104">
    <property type="entry name" value="Hormone_recep"/>
    <property type="match status" value="1"/>
</dbReference>
<dbReference type="InterPro" id="IPR000536">
    <property type="entry name" value="Nucl_hrmn_rcpt_lig-bd"/>
</dbReference>
<evidence type="ECO:0000256" key="6">
    <source>
        <dbReference type="ARBA" id="ARBA00023015"/>
    </source>
</evidence>
<keyword evidence="9" id="KW-0675">Receptor</keyword>
<keyword evidence="12" id="KW-1133">Transmembrane helix</keyword>
<dbReference type="SMART" id="SM00399">
    <property type="entry name" value="ZnF_C4"/>
    <property type="match status" value="1"/>
</dbReference>
<feature type="domain" description="NR LBD" evidence="15">
    <location>
        <begin position="182"/>
        <end position="446"/>
    </location>
</feature>
<organism evidence="17">
    <name type="scientific">Caenorhabditis remanei</name>
    <name type="common">Caenorhabditis vulgaris</name>
    <dbReference type="NCBI Taxonomy" id="31234"/>
    <lineage>
        <taxon>Eukaryota</taxon>
        <taxon>Metazoa</taxon>
        <taxon>Ecdysozoa</taxon>
        <taxon>Nematoda</taxon>
        <taxon>Chromadorea</taxon>
        <taxon>Rhabditida</taxon>
        <taxon>Rhabditina</taxon>
        <taxon>Rhabditomorpha</taxon>
        <taxon>Rhabditoidea</taxon>
        <taxon>Rhabditidae</taxon>
        <taxon>Peloderinae</taxon>
        <taxon>Caenorhabditis</taxon>
    </lineage>
</organism>
<feature type="region of interest" description="Disordered" evidence="11">
    <location>
        <begin position="24"/>
        <end position="48"/>
    </location>
</feature>
<evidence type="ECO:0000256" key="5">
    <source>
        <dbReference type="ARBA" id="ARBA00022833"/>
    </source>
</evidence>
<dbReference type="OrthoDB" id="5772425at2759"/>
<name>E3LHZ1_CAERE</name>
<dbReference type="Gene3D" id="1.10.565.10">
    <property type="entry name" value="Retinoid X Receptor"/>
    <property type="match status" value="1"/>
</dbReference>
<dbReference type="InterPro" id="IPR049636">
    <property type="entry name" value="HNF4-like_DBD"/>
</dbReference>
<evidence type="ECO:0000256" key="9">
    <source>
        <dbReference type="ARBA" id="ARBA00023170"/>
    </source>
</evidence>
<dbReference type="GO" id="GO:0005634">
    <property type="term" value="C:nucleus"/>
    <property type="evidence" value="ECO:0007669"/>
    <property type="project" value="UniProtKB-SubCell"/>
</dbReference>
<keyword evidence="5" id="KW-0862">Zinc</keyword>
<dbReference type="PRINTS" id="PR00047">
    <property type="entry name" value="STROIDFINGER"/>
</dbReference>
<dbReference type="SUPFAM" id="SSF57716">
    <property type="entry name" value="Glucocorticoid receptor-like (DNA-binding domain)"/>
    <property type="match status" value="1"/>
</dbReference>
<evidence type="ECO:0000259" key="15">
    <source>
        <dbReference type="PROSITE" id="PS51843"/>
    </source>
</evidence>
<dbReference type="GO" id="GO:0003700">
    <property type="term" value="F:DNA-binding transcription factor activity"/>
    <property type="evidence" value="ECO:0007669"/>
    <property type="project" value="InterPro"/>
</dbReference>
<dbReference type="SMART" id="SM00430">
    <property type="entry name" value="HOLI"/>
    <property type="match status" value="1"/>
</dbReference>
<keyword evidence="12" id="KW-0472">Membrane</keyword>
<accession>E3LHZ1</accession>
<evidence type="ECO:0000256" key="4">
    <source>
        <dbReference type="ARBA" id="ARBA00022771"/>
    </source>
</evidence>
<dbReference type="PROSITE" id="PS51030">
    <property type="entry name" value="NUCLEAR_REC_DBD_2"/>
    <property type="match status" value="1"/>
</dbReference>
<evidence type="ECO:0000256" key="7">
    <source>
        <dbReference type="ARBA" id="ARBA00023125"/>
    </source>
</evidence>
<evidence type="ECO:0000256" key="10">
    <source>
        <dbReference type="ARBA" id="ARBA00023242"/>
    </source>
</evidence>
<reference evidence="16" key="1">
    <citation type="submission" date="2007-07" db="EMBL/GenBank/DDBJ databases">
        <title>PCAP assembly of the Caenorhabditis remanei genome.</title>
        <authorList>
            <consortium name="The Caenorhabditis remanei Sequencing Consortium"/>
            <person name="Wilson R.K."/>
        </authorList>
    </citation>
    <scope>NUCLEOTIDE SEQUENCE [LARGE SCALE GENOMIC DNA]</scope>
    <source>
        <strain evidence="16">PB4641</strain>
    </source>
</reference>
<evidence type="ECO:0000256" key="3">
    <source>
        <dbReference type="ARBA" id="ARBA00022723"/>
    </source>
</evidence>
<gene>
    <name evidence="16" type="primary">Cre-nhr-181</name>
    <name evidence="16" type="ORF">CRE_09284</name>
</gene>
<keyword evidence="6" id="KW-0805">Transcription regulation</keyword>
<evidence type="ECO:0000313" key="16">
    <source>
        <dbReference type="EMBL" id="EFO95547.1"/>
    </source>
</evidence>
<feature type="domain" description="Nuclear receptor" evidence="14">
    <location>
        <begin position="46"/>
        <end position="121"/>
    </location>
</feature>
<evidence type="ECO:0000256" key="12">
    <source>
        <dbReference type="SAM" id="Phobius"/>
    </source>
</evidence>
<keyword evidence="10" id="KW-0539">Nucleus</keyword>
<evidence type="ECO:0000256" key="13">
    <source>
        <dbReference type="SAM" id="SignalP"/>
    </source>
</evidence>
<dbReference type="AlphaFoldDB" id="E3LHZ1"/>
<evidence type="ECO:0000259" key="14">
    <source>
        <dbReference type="PROSITE" id="PS51030"/>
    </source>
</evidence>
<feature type="transmembrane region" description="Helical" evidence="12">
    <location>
        <begin position="350"/>
        <end position="368"/>
    </location>
</feature>
<dbReference type="HOGENOM" id="CLU_007368_0_0_1"/>
<comment type="similarity">
    <text evidence="2">Belongs to the nuclear hormone receptor family.</text>
</comment>
<proteinExistence type="inferred from homology"/>
<dbReference type="GO" id="GO:0008270">
    <property type="term" value="F:zinc ion binding"/>
    <property type="evidence" value="ECO:0007669"/>
    <property type="project" value="UniProtKB-KW"/>
</dbReference>
<dbReference type="PANTHER" id="PTHR46587">
    <property type="entry name" value="NUCLEAR HORMONE RECEPTOR FAMILY"/>
    <property type="match status" value="1"/>
</dbReference>
<dbReference type="Proteomes" id="UP000008281">
    <property type="component" value="Unassembled WGS sequence"/>
</dbReference>
<evidence type="ECO:0000313" key="17">
    <source>
        <dbReference type="Proteomes" id="UP000008281"/>
    </source>
</evidence>
<feature type="chain" id="PRO_5003174766" evidence="13">
    <location>
        <begin position="23"/>
        <end position="446"/>
    </location>
</feature>
<dbReference type="Pfam" id="PF00105">
    <property type="entry name" value="zf-C4"/>
    <property type="match status" value="1"/>
</dbReference>
<keyword evidence="4" id="KW-0863">Zinc-finger</keyword>
<keyword evidence="3" id="KW-0479">Metal-binding</keyword>
<evidence type="ECO:0000256" key="8">
    <source>
        <dbReference type="ARBA" id="ARBA00023163"/>
    </source>
</evidence>
<dbReference type="STRING" id="31234.E3LHZ1"/>
<dbReference type="PANTHER" id="PTHR46587:SF1">
    <property type="entry name" value="NUCLEAR HORMONE RECEPTOR FAMILY-RELATED"/>
    <property type="match status" value="1"/>
</dbReference>
<sequence>MPLSSTLFLISALSMMLTSSYLDPRPSSSSSSVSTSSMSSSPSTSSEQCAVCGDSVNGKRYGAPACLGCIVFFRRAVINKSQYKCWKKGNCVITFASRCVCRCCRLRKCFHVGMKPEAIQRRDLLGPRKPRTILTGDNMSQSIEVAMNFSPSPQSSCESENGDLTSTTFDIDSLIHLQRDQRAQHEAYSIHQIDAIGCVQMKTYGKYHNRARAHDINFVLKLGLENANEWGNQFEPYRSLSQKDKNLVLSEFGFGFLLIDQGYKTAQRADDGFWLLQNDTFMHPDYFFALSEEDAKRENAQQKAEFHYAFVNELVKCVSEPFKKLQIDEFECAILKTVLLLTRKFPFSSIYFSLSIQVIIIVIFPASFPGKVAYKDIEYLHNKCMSELMEHSAQKSPDGGPERFGEIILLISSIRCGVKAIYNQTRVSDIFHLMTFDPCVRNIFLS</sequence>